<dbReference type="EMBL" id="FR872582">
    <property type="protein sequence ID" value="CCB88780.1"/>
    <property type="molecule type" value="Genomic_DNA"/>
</dbReference>
<organism evidence="1 2">
    <name type="scientific">Simkania negevensis (strain ATCC VR-1471 / DSM 27360 / Z)</name>
    <dbReference type="NCBI Taxonomy" id="331113"/>
    <lineage>
        <taxon>Bacteria</taxon>
        <taxon>Pseudomonadati</taxon>
        <taxon>Chlamydiota</taxon>
        <taxon>Chlamydiia</taxon>
        <taxon>Parachlamydiales</taxon>
        <taxon>Simkaniaceae</taxon>
        <taxon>Simkania</taxon>
    </lineage>
</organism>
<dbReference type="AlphaFoldDB" id="F8L7P4"/>
<reference evidence="1 2" key="2">
    <citation type="journal article" date="2011" name="Mol. Biol. Evol.">
        <title>Unity in variety--the pan-genome of the Chlamydiae.</title>
        <authorList>
            <person name="Collingro A."/>
            <person name="Tischler P."/>
            <person name="Weinmaier T."/>
            <person name="Penz T."/>
            <person name="Heinz E."/>
            <person name="Brunham R.C."/>
            <person name="Read T.D."/>
            <person name="Bavoil P.M."/>
            <person name="Sachse K."/>
            <person name="Kahane S."/>
            <person name="Friedman M.G."/>
            <person name="Rattei T."/>
            <person name="Myers G.S."/>
            <person name="Horn M."/>
        </authorList>
    </citation>
    <scope>NUCLEOTIDE SEQUENCE [LARGE SCALE GENOMIC DNA]</scope>
    <source>
        <strain evidence="2">ATCC VR-1471 / Z</strain>
    </source>
</reference>
<gene>
    <name evidence="1" type="ordered locus">SNE_A09030</name>
</gene>
<keyword evidence="2" id="KW-1185">Reference proteome</keyword>
<name>F8L7P4_SIMNZ</name>
<dbReference type="RefSeq" id="WP_013943247.1">
    <property type="nucleotide sequence ID" value="NC_015713.1"/>
</dbReference>
<protein>
    <submittedName>
        <fullName evidence="1">Uncharacterized protein</fullName>
    </submittedName>
</protein>
<accession>F8L7P4</accession>
<evidence type="ECO:0000313" key="1">
    <source>
        <dbReference type="EMBL" id="CCB88780.1"/>
    </source>
</evidence>
<sequence>MKTFFITLGFTTLLLIFSAIGLGIGKLITGRSKLSCKRCGHPEKKDECSICIKREKKK</sequence>
<proteinExistence type="predicted"/>
<dbReference type="HOGENOM" id="CLU_2976827_0_0_0"/>
<dbReference type="Proteomes" id="UP000000496">
    <property type="component" value="Chromosome gsn.131"/>
</dbReference>
<dbReference type="STRING" id="331113.SNE_A09030"/>
<evidence type="ECO:0000313" key="2">
    <source>
        <dbReference type="Proteomes" id="UP000000496"/>
    </source>
</evidence>
<reference key="1">
    <citation type="journal article" date="2011" name="Mol. Biol. Evol.">
        <title>Unity in variety -- the pan-genome of the Chlamydiae.</title>
        <authorList>
            <person name="Collingro A."/>
            <person name="Tischler P."/>
            <person name="Weinmaier T."/>
            <person name="Penz T."/>
            <person name="Heinz E."/>
            <person name="Brunham R.C."/>
            <person name="Read T.D."/>
            <person name="Bavoil P.M."/>
            <person name="Sachse K."/>
            <person name="Kahane S."/>
            <person name="Friedman M.G."/>
            <person name="Rattei T."/>
            <person name="Myers G.S.A."/>
            <person name="Horn M."/>
        </authorList>
    </citation>
    <scope>NUCLEOTIDE SEQUENCE</scope>
    <source>
        <strain>Z</strain>
    </source>
</reference>
<dbReference type="KEGG" id="sng:SNE_A09030"/>